<sequence>MRHKTLMASALALLLAGAGSFALAQQATPPSPPPAAAAPGAKPMPHRGGHGDGAGNGFRHGFGMMRGHGFGGPGSGTIADLRALERLYLVSGRTKELPALYNEVLSRSQDPKVREYAYHHLARAQAQPANVDAAIATLRKSLDENLANEAKMRAEHEKMRQEWEQRRSQKASAAGAGQP</sequence>
<reference evidence="3 4" key="1">
    <citation type="submission" date="2018-05" db="EMBL/GenBank/DDBJ databases">
        <title>Genomic Encyclopedia of Type Strains, Phase IV (KMG-IV): sequencing the most valuable type-strain genomes for metagenomic binning, comparative biology and taxonomic classification.</title>
        <authorList>
            <person name="Goeker M."/>
        </authorList>
    </citation>
    <scope>NUCLEOTIDE SEQUENCE [LARGE SCALE GENOMIC DNA]</scope>
    <source>
        <strain evidence="3 4">DSM 14263</strain>
    </source>
</reference>
<keyword evidence="2" id="KW-0732">Signal</keyword>
<feature type="compositionally biased region" description="Basic and acidic residues" evidence="1">
    <location>
        <begin position="153"/>
        <end position="167"/>
    </location>
</feature>
<protein>
    <recommendedName>
        <fullName evidence="5">Spy/CpxP family protein refolding chaperone</fullName>
    </recommendedName>
</protein>
<evidence type="ECO:0000313" key="4">
    <source>
        <dbReference type="Proteomes" id="UP000245812"/>
    </source>
</evidence>
<comment type="caution">
    <text evidence="3">The sequence shown here is derived from an EMBL/GenBank/DDBJ whole genome shotgun (WGS) entry which is preliminary data.</text>
</comment>
<evidence type="ECO:0000256" key="1">
    <source>
        <dbReference type="SAM" id="MobiDB-lite"/>
    </source>
</evidence>
<feature type="compositionally biased region" description="Gly residues" evidence="1">
    <location>
        <begin position="51"/>
        <end position="60"/>
    </location>
</feature>
<dbReference type="RefSeq" id="WP_109724320.1">
    <property type="nucleotide sequence ID" value="NZ_MSZV01000011.1"/>
</dbReference>
<evidence type="ECO:0000256" key="2">
    <source>
        <dbReference type="SAM" id="SignalP"/>
    </source>
</evidence>
<feature type="signal peptide" evidence="2">
    <location>
        <begin position="1"/>
        <end position="24"/>
    </location>
</feature>
<organism evidence="3 4">
    <name type="scientific">Fulvimonas soli</name>
    <dbReference type="NCBI Taxonomy" id="155197"/>
    <lineage>
        <taxon>Bacteria</taxon>
        <taxon>Pseudomonadati</taxon>
        <taxon>Pseudomonadota</taxon>
        <taxon>Gammaproteobacteria</taxon>
        <taxon>Lysobacterales</taxon>
        <taxon>Rhodanobacteraceae</taxon>
        <taxon>Fulvimonas</taxon>
    </lineage>
</organism>
<dbReference type="AlphaFoldDB" id="A0A316HVI7"/>
<evidence type="ECO:0008006" key="5">
    <source>
        <dbReference type="Google" id="ProtNLM"/>
    </source>
</evidence>
<keyword evidence="4" id="KW-1185">Reference proteome</keyword>
<feature type="chain" id="PRO_5016306736" description="Spy/CpxP family protein refolding chaperone" evidence="2">
    <location>
        <begin position="25"/>
        <end position="179"/>
    </location>
</feature>
<dbReference type="EMBL" id="QGHC01000010">
    <property type="protein sequence ID" value="PWK84752.1"/>
    <property type="molecule type" value="Genomic_DNA"/>
</dbReference>
<name>A0A316HVI7_9GAMM</name>
<feature type="region of interest" description="Disordered" evidence="1">
    <location>
        <begin position="24"/>
        <end position="60"/>
    </location>
</feature>
<feature type="region of interest" description="Disordered" evidence="1">
    <location>
        <begin position="153"/>
        <end position="179"/>
    </location>
</feature>
<proteinExistence type="predicted"/>
<dbReference type="OrthoDB" id="9115021at2"/>
<accession>A0A316HVI7</accession>
<gene>
    <name evidence="3" type="ORF">C7456_11053</name>
</gene>
<evidence type="ECO:0000313" key="3">
    <source>
        <dbReference type="EMBL" id="PWK84752.1"/>
    </source>
</evidence>
<dbReference type="Proteomes" id="UP000245812">
    <property type="component" value="Unassembled WGS sequence"/>
</dbReference>